<dbReference type="RefSeq" id="XP_008706621.1">
    <property type="nucleotide sequence ID" value="XM_008708399.1"/>
</dbReference>
<dbReference type="Ensembl" id="ENSUMAT00000005010.1">
    <property type="protein sequence ID" value="ENSUMAP00000004113.1"/>
    <property type="gene ID" value="ENSUMAG00000003335.1"/>
</dbReference>
<feature type="region of interest" description="Disordered" evidence="1">
    <location>
        <begin position="393"/>
        <end position="414"/>
    </location>
</feature>
<accession>A0A384DI08</accession>
<dbReference type="GeneID" id="103678945"/>
<dbReference type="PANTHER" id="PTHR37358:SF1">
    <property type="entry name" value="MUCIN-20"/>
    <property type="match status" value="1"/>
</dbReference>
<feature type="signal peptide" evidence="2">
    <location>
        <begin position="1"/>
        <end position="29"/>
    </location>
</feature>
<evidence type="ECO:0000256" key="2">
    <source>
        <dbReference type="SAM" id="SignalP"/>
    </source>
</evidence>
<dbReference type="CTD" id="200958"/>
<dbReference type="OMA" id="SKFMVVI"/>
<dbReference type="KEGG" id="umr:103678945"/>
<evidence type="ECO:0000313" key="3">
    <source>
        <dbReference type="Ensembl" id="ENSUMAP00000004113"/>
    </source>
</evidence>
<organism evidence="4 5">
    <name type="scientific">Ursus maritimus</name>
    <name type="common">Polar bear</name>
    <name type="synonym">Thalarctos maritimus</name>
    <dbReference type="NCBI Taxonomy" id="29073"/>
    <lineage>
        <taxon>Eukaryota</taxon>
        <taxon>Metazoa</taxon>
        <taxon>Chordata</taxon>
        <taxon>Craniata</taxon>
        <taxon>Vertebrata</taxon>
        <taxon>Euteleostomi</taxon>
        <taxon>Mammalia</taxon>
        <taxon>Eutheria</taxon>
        <taxon>Laurasiatheria</taxon>
        <taxon>Carnivora</taxon>
        <taxon>Caniformia</taxon>
        <taxon>Ursidae</taxon>
        <taxon>Ursus</taxon>
    </lineage>
</organism>
<keyword evidence="2" id="KW-0732">Signal</keyword>
<dbReference type="OrthoDB" id="9451599at2759"/>
<feature type="chain" id="PRO_5044587785" evidence="2">
    <location>
        <begin position="30"/>
        <end position="525"/>
    </location>
</feature>
<dbReference type="GO" id="GO:0048012">
    <property type="term" value="P:hepatocyte growth factor receptor signaling pathway"/>
    <property type="evidence" value="ECO:0007669"/>
    <property type="project" value="InterPro"/>
</dbReference>
<dbReference type="InterPro" id="IPR034551">
    <property type="entry name" value="MUC20"/>
</dbReference>
<gene>
    <name evidence="3 5" type="primary">MUC20</name>
</gene>
<dbReference type="Proteomes" id="UP000261680">
    <property type="component" value="Unplaced"/>
</dbReference>
<sequence>MVAGAPLRMGFLWGLALPLFFCWEAGSSAGPSTSRPGPLVTTNHREEPAMTPGVRTNSEGAFQTTDLVETSVPSHIPLETQTLSTQTFDRNLILASTLSEAETRETKTTFPATETRAFTKRTLSKLMVVITTPMEASATSGSPMGTGMATVETVTGSDFVECVFDTLCTDDSSEKEKRIVTDVLTLAHTSAEATGPASDSSAFSDSSVLAITTSPSLAPDKAASTKDLLAYNITDTEFTNCSIIEIITTATTLGTLDIDLDPTGGKALSPPEMSTLPDSTEAESHLTKTMTSAETSSAASVPEPATPDTTVEIPLTANSTTEGELTTAEPMTPSTLVTVSTSPLEETSVLSVETMSHTEVSGVVTISTGTGSTVGKVASPVGPSATAYSHTHIATSKNSNPLQPSTTDSTTNGSVPISGSPFPSVHLTMANSSREANTTLVKTTALASKTGGKAPTALPTTAQPRWATEATAGGDGGFLLLRLSVASPEDLTDPRVAERLMQQLCHELHTHVLPIHVSLLRIRRG</sequence>
<dbReference type="STRING" id="29073.ENSUMAP00000004113"/>
<keyword evidence="4" id="KW-1185">Reference proteome</keyword>
<protein>
    <submittedName>
        <fullName evidence="3">Mucin 20, cell surface associated</fullName>
    </submittedName>
    <submittedName>
        <fullName evidence="5">Mucin-20 isoform X1</fullName>
    </submittedName>
</protein>
<reference evidence="5" key="2">
    <citation type="submission" date="2025-04" db="UniProtKB">
        <authorList>
            <consortium name="RefSeq"/>
        </authorList>
    </citation>
    <scope>IDENTIFICATION</scope>
    <source>
        <tissue evidence="5">Whole blood</tissue>
    </source>
</reference>
<dbReference type="GeneTree" id="ENSGT00730000111453"/>
<feature type="region of interest" description="Disordered" evidence="1">
    <location>
        <begin position="263"/>
        <end position="311"/>
    </location>
</feature>
<evidence type="ECO:0000313" key="5">
    <source>
        <dbReference type="RefSeq" id="XP_008706621.1"/>
    </source>
</evidence>
<dbReference type="AlphaFoldDB" id="A0A384DI08"/>
<feature type="compositionally biased region" description="Low complexity" evidence="1">
    <location>
        <begin position="289"/>
        <end position="307"/>
    </location>
</feature>
<name>A0A384DI08_URSMA</name>
<evidence type="ECO:0000256" key="1">
    <source>
        <dbReference type="SAM" id="MobiDB-lite"/>
    </source>
</evidence>
<proteinExistence type="predicted"/>
<evidence type="ECO:0000313" key="4">
    <source>
        <dbReference type="Proteomes" id="UP000261680"/>
    </source>
</evidence>
<reference evidence="3" key="1">
    <citation type="submission" date="2019-03" db="UniProtKB">
        <authorList>
            <consortium name="Ensembl"/>
        </authorList>
    </citation>
    <scope>IDENTIFICATION</scope>
</reference>
<dbReference type="PANTHER" id="PTHR37358">
    <property type="entry name" value="MUCIN-20"/>
    <property type="match status" value="1"/>
</dbReference>